<evidence type="ECO:0000313" key="3">
    <source>
        <dbReference type="EMBL" id="SVB43265.1"/>
    </source>
</evidence>
<evidence type="ECO:0000256" key="2">
    <source>
        <dbReference type="SAM" id="MobiDB-lite"/>
    </source>
</evidence>
<reference evidence="3" key="1">
    <citation type="submission" date="2018-05" db="EMBL/GenBank/DDBJ databases">
        <authorList>
            <person name="Lanie J.A."/>
            <person name="Ng W.-L."/>
            <person name="Kazmierczak K.M."/>
            <person name="Andrzejewski T.M."/>
            <person name="Davidsen T.M."/>
            <person name="Wayne K.J."/>
            <person name="Tettelin H."/>
            <person name="Glass J.I."/>
            <person name="Rusch D."/>
            <person name="Podicherti R."/>
            <person name="Tsui H.-C.T."/>
            <person name="Winkler M.E."/>
        </authorList>
    </citation>
    <scope>NUCLEOTIDE SEQUENCE</scope>
</reference>
<organism evidence="3">
    <name type="scientific">marine metagenome</name>
    <dbReference type="NCBI Taxonomy" id="408172"/>
    <lineage>
        <taxon>unclassified sequences</taxon>
        <taxon>metagenomes</taxon>
        <taxon>ecological metagenomes</taxon>
    </lineage>
</organism>
<dbReference type="AlphaFoldDB" id="A0A382DYE4"/>
<sequence>ARDKAKTVKDTRQIARDKTAKQLADAQSAQKAHKTQGDDWGKRSSFRSEQVSLLRETHRKAKEALAGIPEDVGLKDAVAKQEKALAAMDNAFVQARDKTAGHLANAETFSKQATAHASALTAAENAFKAAETALAVHEKTRIEKDSAIKAATADQTAKLAANNTANSALAQQTKEQVTATKAEKTPAQNLRDAEAVLATAVRSAAKWQAETINVERHLELGKLADLQNELSGLAAIAAEAKALHDAALAALEAARKALVEVPLKIKAKEQTLAKQQSAMAIETNNLEKARKDSTEKEGFLNQVQTLATATKAKAAAEAANAELAAANAKFGETLALLRKDLTNSNSAITAQESKLEGVQTTVSQAEADLNQTRKLSQDAPKVVEEKLKVSKQTETKLGETTGVLDTFKVQVTAQQTKSDSLFKKYLESLPK</sequence>
<feature type="compositionally biased region" description="Basic and acidic residues" evidence="2">
    <location>
        <begin position="1"/>
        <end position="20"/>
    </location>
</feature>
<feature type="region of interest" description="Disordered" evidence="2">
    <location>
        <begin position="1"/>
        <end position="45"/>
    </location>
</feature>
<gene>
    <name evidence="3" type="ORF">METZ01_LOCUS196119</name>
</gene>
<proteinExistence type="predicted"/>
<evidence type="ECO:0000256" key="1">
    <source>
        <dbReference type="SAM" id="Coils"/>
    </source>
</evidence>
<accession>A0A382DYE4</accession>
<feature type="non-terminal residue" evidence="3">
    <location>
        <position position="1"/>
    </location>
</feature>
<keyword evidence="1" id="KW-0175">Coiled coil</keyword>
<feature type="coiled-coil region" evidence="1">
    <location>
        <begin position="272"/>
        <end position="329"/>
    </location>
</feature>
<dbReference type="EMBL" id="UINC01041672">
    <property type="protein sequence ID" value="SVB43265.1"/>
    <property type="molecule type" value="Genomic_DNA"/>
</dbReference>
<name>A0A382DYE4_9ZZZZ</name>
<protein>
    <submittedName>
        <fullName evidence="3">Uncharacterized protein</fullName>
    </submittedName>
</protein>